<evidence type="ECO:0000313" key="2">
    <source>
        <dbReference type="EMBL" id="KAG1540676.1"/>
    </source>
</evidence>
<name>A0A9P7C8E4_9FUNG</name>
<dbReference type="EMBL" id="JAANIU010006680">
    <property type="protein sequence ID" value="KAG1540676.1"/>
    <property type="molecule type" value="Genomic_DNA"/>
</dbReference>
<feature type="compositionally biased region" description="Basic and acidic residues" evidence="1">
    <location>
        <begin position="137"/>
        <end position="162"/>
    </location>
</feature>
<sequence>MVADRIQCALPDLPAMFQVHAGHAGLRTEGQVVGMVRLGGGATLLAGQAHDRLAFRRRVGQRGQQCRFTQLAGVDAGQRMEVARLAVAVGDGAGLVQQQHVDVAGHFHRLARLGQHVGGQCTVHAGNTNRWQQAADGGRDQAHQQRDQQQRIDLDADRSTDRRQRRHHYQEGERHRRQQQGQRDLVRGLLPVGALHQRDHPVQEAVARFGGHPHDDLVGQHLGAADHAGTVGAGLAQYRCRFAVHRH</sequence>
<protein>
    <submittedName>
        <fullName evidence="2">Uncharacterized protein</fullName>
    </submittedName>
</protein>
<dbReference type="AlphaFoldDB" id="A0A9P7C8E4"/>
<dbReference type="Proteomes" id="UP000740926">
    <property type="component" value="Unassembled WGS sequence"/>
</dbReference>
<evidence type="ECO:0000313" key="3">
    <source>
        <dbReference type="Proteomes" id="UP000740926"/>
    </source>
</evidence>
<comment type="caution">
    <text evidence="2">The sequence shown here is derived from an EMBL/GenBank/DDBJ whole genome shotgun (WGS) entry which is preliminary data.</text>
</comment>
<evidence type="ECO:0000256" key="1">
    <source>
        <dbReference type="SAM" id="MobiDB-lite"/>
    </source>
</evidence>
<reference evidence="2 3" key="1">
    <citation type="journal article" date="2020" name="Microb. Genom.">
        <title>Genetic diversity of clinical and environmental Mucorales isolates obtained from an investigation of mucormycosis cases among solid organ transplant recipients.</title>
        <authorList>
            <person name="Nguyen M.H."/>
            <person name="Kaul D."/>
            <person name="Muto C."/>
            <person name="Cheng S.J."/>
            <person name="Richter R.A."/>
            <person name="Bruno V.M."/>
            <person name="Liu G."/>
            <person name="Beyhan S."/>
            <person name="Sundermann A.J."/>
            <person name="Mounaud S."/>
            <person name="Pasculle A.W."/>
            <person name="Nierman W.C."/>
            <person name="Driscoll E."/>
            <person name="Cumbie R."/>
            <person name="Clancy C.J."/>
            <person name="Dupont C.L."/>
        </authorList>
    </citation>
    <scope>NUCLEOTIDE SEQUENCE [LARGE SCALE GENOMIC DNA]</scope>
    <source>
        <strain evidence="2 3">GL24</strain>
    </source>
</reference>
<gene>
    <name evidence="2" type="ORF">G6F50_014328</name>
</gene>
<accession>A0A9P7C8E4</accession>
<feature type="region of interest" description="Disordered" evidence="1">
    <location>
        <begin position="133"/>
        <end position="183"/>
    </location>
</feature>
<proteinExistence type="predicted"/>
<keyword evidence="3" id="KW-1185">Reference proteome</keyword>
<organism evidence="2 3">
    <name type="scientific">Rhizopus delemar</name>
    <dbReference type="NCBI Taxonomy" id="936053"/>
    <lineage>
        <taxon>Eukaryota</taxon>
        <taxon>Fungi</taxon>
        <taxon>Fungi incertae sedis</taxon>
        <taxon>Mucoromycota</taxon>
        <taxon>Mucoromycotina</taxon>
        <taxon>Mucoromycetes</taxon>
        <taxon>Mucorales</taxon>
        <taxon>Mucorineae</taxon>
        <taxon>Rhizopodaceae</taxon>
        <taxon>Rhizopus</taxon>
    </lineage>
</organism>